<evidence type="ECO:0000256" key="2">
    <source>
        <dbReference type="ARBA" id="ARBA00023125"/>
    </source>
</evidence>
<dbReference type="PROSITE" id="PS00041">
    <property type="entry name" value="HTH_ARAC_FAMILY_1"/>
    <property type="match status" value="1"/>
</dbReference>
<proteinExistence type="predicted"/>
<dbReference type="GO" id="GO:0043565">
    <property type="term" value="F:sequence-specific DNA binding"/>
    <property type="evidence" value="ECO:0007669"/>
    <property type="project" value="InterPro"/>
</dbReference>
<evidence type="ECO:0000256" key="3">
    <source>
        <dbReference type="ARBA" id="ARBA00023163"/>
    </source>
</evidence>
<feature type="transmembrane region" description="Helical" evidence="4">
    <location>
        <begin position="37"/>
        <end position="55"/>
    </location>
</feature>
<gene>
    <name evidence="6" type="ORF">IC229_05205</name>
</gene>
<feature type="transmembrane region" description="Helical" evidence="4">
    <location>
        <begin position="186"/>
        <end position="205"/>
    </location>
</feature>
<accession>A0A926XXW1</accession>
<dbReference type="PRINTS" id="PR00032">
    <property type="entry name" value="HTHARAC"/>
</dbReference>
<dbReference type="EMBL" id="JACWZY010000003">
    <property type="protein sequence ID" value="MBD2700022.1"/>
    <property type="molecule type" value="Genomic_DNA"/>
</dbReference>
<reference evidence="6" key="1">
    <citation type="submission" date="2020-09" db="EMBL/GenBank/DDBJ databases">
        <authorList>
            <person name="Kim M.K."/>
        </authorList>
    </citation>
    <scope>NUCLEOTIDE SEQUENCE</scope>
    <source>
        <strain evidence="6">BT702</strain>
    </source>
</reference>
<dbReference type="PANTHER" id="PTHR43280">
    <property type="entry name" value="ARAC-FAMILY TRANSCRIPTIONAL REGULATOR"/>
    <property type="match status" value="1"/>
</dbReference>
<keyword evidence="4" id="KW-0472">Membrane</keyword>
<keyword evidence="7" id="KW-1185">Reference proteome</keyword>
<evidence type="ECO:0000256" key="1">
    <source>
        <dbReference type="ARBA" id="ARBA00023015"/>
    </source>
</evidence>
<dbReference type="InterPro" id="IPR018060">
    <property type="entry name" value="HTH_AraC"/>
</dbReference>
<dbReference type="SUPFAM" id="SSF46689">
    <property type="entry name" value="Homeodomain-like"/>
    <property type="match status" value="1"/>
</dbReference>
<keyword evidence="4" id="KW-1133">Transmembrane helix</keyword>
<sequence>MTISPFDIILLLGTVQGFILVTLLWTNKKGRQLSNRLLATLIGLLALMSLAVGFPQSNRYVSLTFELLPFIMAMPIGPLIYFYSKSMLDPSFQLGKRERRHFYPIMLDMGAKIIGWVFIIGLLLGVFEHRTNPSWGDVMDEYNAYVDIPRWISVTVYLFLTRRFLNQYEASVSNTHYPQVRWLRQFVTAFLIFQTIWLIHLIPYINPTSRYPLLDLFGWYPIYIPLTILIYWLGFKGYLHTRSANVVPAASKPAGTELPEETVNQVADTLRKAMVTDRLFLDPELTVEKVGQHTQLTAKLISAVLNQHLNKGFNSFINEYRIKEVTLRLVDPAYERLTLTGIAFECGFNSQATFQRTFKQLTGVSPKEYVNRHVKNTTQIQI</sequence>
<dbReference type="GO" id="GO:0003700">
    <property type="term" value="F:DNA-binding transcription factor activity"/>
    <property type="evidence" value="ECO:0007669"/>
    <property type="project" value="InterPro"/>
</dbReference>
<organism evidence="6 7">
    <name type="scientific">Spirosoma profusum</name>
    <dbReference type="NCBI Taxonomy" id="2771354"/>
    <lineage>
        <taxon>Bacteria</taxon>
        <taxon>Pseudomonadati</taxon>
        <taxon>Bacteroidota</taxon>
        <taxon>Cytophagia</taxon>
        <taxon>Cytophagales</taxon>
        <taxon>Cytophagaceae</taxon>
        <taxon>Spirosoma</taxon>
    </lineage>
</organism>
<evidence type="ECO:0000313" key="7">
    <source>
        <dbReference type="Proteomes" id="UP000598820"/>
    </source>
</evidence>
<evidence type="ECO:0000259" key="5">
    <source>
        <dbReference type="PROSITE" id="PS01124"/>
    </source>
</evidence>
<keyword evidence="1" id="KW-0805">Transcription regulation</keyword>
<dbReference type="InterPro" id="IPR018062">
    <property type="entry name" value="HTH_AraC-typ_CS"/>
</dbReference>
<dbReference type="InterPro" id="IPR009057">
    <property type="entry name" value="Homeodomain-like_sf"/>
</dbReference>
<dbReference type="Gene3D" id="1.10.10.60">
    <property type="entry name" value="Homeodomain-like"/>
    <property type="match status" value="1"/>
</dbReference>
<keyword evidence="2" id="KW-0238">DNA-binding</keyword>
<dbReference type="InterPro" id="IPR020449">
    <property type="entry name" value="Tscrpt_reg_AraC-type_HTH"/>
</dbReference>
<dbReference type="PROSITE" id="PS01124">
    <property type="entry name" value="HTH_ARAC_FAMILY_2"/>
    <property type="match status" value="1"/>
</dbReference>
<dbReference type="AlphaFoldDB" id="A0A926XXW1"/>
<feature type="transmembrane region" description="Helical" evidence="4">
    <location>
        <begin position="105"/>
        <end position="128"/>
    </location>
</feature>
<evidence type="ECO:0000256" key="4">
    <source>
        <dbReference type="SAM" id="Phobius"/>
    </source>
</evidence>
<feature type="domain" description="HTH araC/xylS-type" evidence="5">
    <location>
        <begin position="264"/>
        <end position="372"/>
    </location>
</feature>
<dbReference type="SMART" id="SM00342">
    <property type="entry name" value="HTH_ARAC"/>
    <property type="match status" value="1"/>
</dbReference>
<comment type="caution">
    <text evidence="6">The sequence shown here is derived from an EMBL/GenBank/DDBJ whole genome shotgun (WGS) entry which is preliminary data.</text>
</comment>
<feature type="transmembrane region" description="Helical" evidence="4">
    <location>
        <begin position="217"/>
        <end position="235"/>
    </location>
</feature>
<dbReference type="Pfam" id="PF12833">
    <property type="entry name" value="HTH_18"/>
    <property type="match status" value="1"/>
</dbReference>
<feature type="transmembrane region" description="Helical" evidence="4">
    <location>
        <begin position="67"/>
        <end position="84"/>
    </location>
</feature>
<evidence type="ECO:0000313" key="6">
    <source>
        <dbReference type="EMBL" id="MBD2700022.1"/>
    </source>
</evidence>
<protein>
    <submittedName>
        <fullName evidence="6">Helix-turn-helix transcriptional regulator</fullName>
    </submittedName>
</protein>
<dbReference type="Proteomes" id="UP000598820">
    <property type="component" value="Unassembled WGS sequence"/>
</dbReference>
<feature type="transmembrane region" description="Helical" evidence="4">
    <location>
        <begin position="6"/>
        <end position="25"/>
    </location>
</feature>
<keyword evidence="4" id="KW-0812">Transmembrane</keyword>
<dbReference type="RefSeq" id="WP_190885880.1">
    <property type="nucleotide sequence ID" value="NZ_JACWZY010000003.1"/>
</dbReference>
<name>A0A926XXW1_9BACT</name>
<dbReference type="PANTHER" id="PTHR43280:SF29">
    <property type="entry name" value="ARAC-FAMILY TRANSCRIPTIONAL REGULATOR"/>
    <property type="match status" value="1"/>
</dbReference>
<keyword evidence="3" id="KW-0804">Transcription</keyword>
<feature type="transmembrane region" description="Helical" evidence="4">
    <location>
        <begin position="148"/>
        <end position="165"/>
    </location>
</feature>